<dbReference type="PANTHER" id="PTHR42895">
    <property type="entry name" value="IRON-SULFUR CLUSTER-BINDING PROTEIN-RELATED"/>
    <property type="match status" value="1"/>
</dbReference>
<dbReference type="SUPFAM" id="SSF54292">
    <property type="entry name" value="2Fe-2S ferredoxin-like"/>
    <property type="match status" value="1"/>
</dbReference>
<accession>A0A7X0HPD5</accession>
<dbReference type="GO" id="GO:0051536">
    <property type="term" value="F:iron-sulfur cluster binding"/>
    <property type="evidence" value="ECO:0007669"/>
    <property type="project" value="InterPro"/>
</dbReference>
<dbReference type="Pfam" id="PF14574">
    <property type="entry name" value="RACo_C_ter"/>
    <property type="match status" value="1"/>
</dbReference>
<proteinExistence type="predicted"/>
<dbReference type="InterPro" id="IPR042259">
    <property type="entry name" value="Raco-like_middle_sf"/>
</dbReference>
<sequence length="609" mass="65599">MMVKIAIRNRNTIIDHHGAISGDLLEVLSGNEIFVDNACNGKGSCGKCKIRVVEGQLPEISETEKSLLKKEEIESGVRLACLVTPKEDIVIEVLQKERKHEILTKGYMPDFSFRQGIRKTVIDIEKPTLENQASYEDSLCSGLGLARIDWNLLAGSKAGSVPIFGEVTGVFAGDELIGIEAGDTRNGLYGVAIDIGTTTVVCALVDLNTGAELATASMINPQKKFGLDVLTRITYQIENGKLGREKLQHEIVKGINTLIGELCAETKISRDHVYELTVAANCTMLHFLLGIDAASIGKSPYAPVFVRAKTVKAKDLGLKAAPGASVYCLPSVSSYIGADIVSGVYVCELHKQSGNILFIDIGTNGEIVLANNGNLLSCSCAAGPALEGMNISSGMRAAEGAIEDLKITEENGIELKVIGNEEPIGLCGSGILAVVKELIRTGLVKKDGAFIKKEKLAESDYRYDMLQLDGKKREFVIKTGGGTSDEKNLFITQGDVRQVQLAKGAILSGFYALLKQADIDMNQLDKVMIAGQFGAHLPADSLVGVGILPEAVRDKLEYVGNSSKTGAYMALMSVDVRKQMEDLAKEMDYLELGASEGYERLFTKCLMFV</sequence>
<reference evidence="2 3" key="1">
    <citation type="submission" date="2020-08" db="EMBL/GenBank/DDBJ databases">
        <title>Genomic Encyclopedia of Type Strains, Phase IV (KMG-IV): sequencing the most valuable type-strain genomes for metagenomic binning, comparative biology and taxonomic classification.</title>
        <authorList>
            <person name="Goeker M."/>
        </authorList>
    </citation>
    <scope>NUCLEOTIDE SEQUENCE [LARGE SCALE GENOMIC DNA]</scope>
    <source>
        <strain evidence="2 3">DSM 5391</strain>
    </source>
</reference>
<dbReference type="EMBL" id="JACHGK010000002">
    <property type="protein sequence ID" value="MBB6444384.1"/>
    <property type="molecule type" value="Genomic_DNA"/>
</dbReference>
<protein>
    <submittedName>
        <fullName evidence="2">Uncharacterized 2Fe-2S/4Fe-4S cluster protein (DUF4445 family)</fullName>
    </submittedName>
</protein>
<dbReference type="InterPro" id="IPR027980">
    <property type="entry name" value="RACo_C"/>
</dbReference>
<dbReference type="Pfam" id="PF17651">
    <property type="entry name" value="Raco_middle"/>
    <property type="match status" value="1"/>
</dbReference>
<dbReference type="InterPro" id="IPR052911">
    <property type="entry name" value="Corrinoid_activation_enz"/>
</dbReference>
<dbReference type="Gene3D" id="3.30.420.480">
    <property type="entry name" value="Domain of unknown function (DUF4445)"/>
    <property type="match status" value="1"/>
</dbReference>
<dbReference type="Pfam" id="PF00111">
    <property type="entry name" value="Fer2"/>
    <property type="match status" value="1"/>
</dbReference>
<evidence type="ECO:0000313" key="2">
    <source>
        <dbReference type="EMBL" id="MBB6444384.1"/>
    </source>
</evidence>
<dbReference type="Proteomes" id="UP000531594">
    <property type="component" value="Unassembled WGS sequence"/>
</dbReference>
<keyword evidence="3" id="KW-1185">Reference proteome</keyword>
<organism evidence="2 3">
    <name type="scientific">Bacillus benzoevorans</name>
    <dbReference type="NCBI Taxonomy" id="1456"/>
    <lineage>
        <taxon>Bacteria</taxon>
        <taxon>Bacillati</taxon>
        <taxon>Bacillota</taxon>
        <taxon>Bacilli</taxon>
        <taxon>Bacillales</taxon>
        <taxon>Bacillaceae</taxon>
        <taxon>Bacillus</taxon>
    </lineage>
</organism>
<dbReference type="InterPro" id="IPR012675">
    <property type="entry name" value="Beta-grasp_dom_sf"/>
</dbReference>
<dbReference type="PANTHER" id="PTHR42895:SF2">
    <property type="entry name" value="IRON-SULFUR CLUSTER PROTEIN"/>
    <property type="match status" value="1"/>
</dbReference>
<dbReference type="InterPro" id="IPR001041">
    <property type="entry name" value="2Fe-2S_ferredoxin-type"/>
</dbReference>
<dbReference type="AlphaFoldDB" id="A0A7X0HPD5"/>
<name>A0A7X0HPD5_9BACI</name>
<gene>
    <name evidence="2" type="ORF">HNR53_000992</name>
</gene>
<dbReference type="PROSITE" id="PS51085">
    <property type="entry name" value="2FE2S_FER_2"/>
    <property type="match status" value="1"/>
</dbReference>
<evidence type="ECO:0000313" key="3">
    <source>
        <dbReference type="Proteomes" id="UP000531594"/>
    </source>
</evidence>
<feature type="domain" description="2Fe-2S ferredoxin-type" evidence="1">
    <location>
        <begin position="1"/>
        <end position="97"/>
    </location>
</feature>
<comment type="caution">
    <text evidence="2">The sequence shown here is derived from an EMBL/GenBank/DDBJ whole genome shotgun (WGS) entry which is preliminary data.</text>
</comment>
<dbReference type="CDD" id="cd00207">
    <property type="entry name" value="fer2"/>
    <property type="match status" value="1"/>
</dbReference>
<evidence type="ECO:0000259" key="1">
    <source>
        <dbReference type="PROSITE" id="PS51085"/>
    </source>
</evidence>
<dbReference type="Gene3D" id="3.10.20.30">
    <property type="match status" value="1"/>
</dbReference>
<dbReference type="InterPro" id="IPR036010">
    <property type="entry name" value="2Fe-2S_ferredoxin-like_sf"/>
</dbReference>
<dbReference type="InterPro" id="IPR041414">
    <property type="entry name" value="Raco-like_middle"/>
</dbReference>